<dbReference type="CDD" id="cd03353">
    <property type="entry name" value="LbH_GlmU_C"/>
    <property type="match status" value="1"/>
</dbReference>
<feature type="binding site" evidence="18">
    <location>
        <position position="140"/>
    </location>
    <ligand>
        <name>UDP-N-acetyl-alpha-D-glucosamine</name>
        <dbReference type="ChEBI" id="CHEBI:57705"/>
    </ligand>
</feature>
<dbReference type="Gene3D" id="2.160.10.10">
    <property type="entry name" value="Hexapeptide repeat proteins"/>
    <property type="match status" value="1"/>
</dbReference>
<evidence type="ECO:0000259" key="19">
    <source>
        <dbReference type="Pfam" id="PF12804"/>
    </source>
</evidence>
<dbReference type="InterPro" id="IPR025877">
    <property type="entry name" value="MobA-like_NTP_Trfase"/>
</dbReference>
<evidence type="ECO:0000256" key="13">
    <source>
        <dbReference type="ARBA" id="ARBA00023315"/>
    </source>
</evidence>
<evidence type="ECO:0000313" key="21">
    <source>
        <dbReference type="Proteomes" id="UP001193035"/>
    </source>
</evidence>
<feature type="binding site" evidence="18">
    <location>
        <begin position="103"/>
        <end position="105"/>
    </location>
    <ligand>
        <name>UDP-N-acetyl-alpha-D-glucosamine</name>
        <dbReference type="ChEBI" id="CHEBI:57705"/>
    </ligand>
</feature>
<dbReference type="Pfam" id="PF12804">
    <property type="entry name" value="NTP_transf_3"/>
    <property type="match status" value="1"/>
</dbReference>
<organism evidence="20 21">
    <name type="scientific">Ruegeria sediminis</name>
    <dbReference type="NCBI Taxonomy" id="2583820"/>
    <lineage>
        <taxon>Bacteria</taxon>
        <taxon>Pseudomonadati</taxon>
        <taxon>Pseudomonadota</taxon>
        <taxon>Alphaproteobacteria</taxon>
        <taxon>Rhodobacterales</taxon>
        <taxon>Roseobacteraceae</taxon>
        <taxon>Ruegeria</taxon>
    </lineage>
</organism>
<keyword evidence="4 18" id="KW-0963">Cytoplasm</keyword>
<comment type="caution">
    <text evidence="20">The sequence shown here is derived from an EMBL/GenBank/DDBJ whole genome shotgun (WGS) entry which is preliminary data.</text>
</comment>
<reference evidence="20 21" key="1">
    <citation type="submission" date="2019-05" db="EMBL/GenBank/DDBJ databases">
        <title>Ruegeria sp. nov., isolated from tidal flat.</title>
        <authorList>
            <person name="Kim W."/>
        </authorList>
    </citation>
    <scope>NUCLEOTIDE SEQUENCE [LARGE SCALE GENOMIC DNA]</scope>
    <source>
        <strain evidence="20 21">CAU 1488</strain>
    </source>
</reference>
<feature type="binding site" evidence="18">
    <location>
        <position position="169"/>
    </location>
    <ligand>
        <name>UDP-N-acetyl-alpha-D-glucosamine</name>
        <dbReference type="ChEBI" id="CHEBI:57705"/>
    </ligand>
</feature>
<dbReference type="RefSeq" id="WP_138842117.1">
    <property type="nucleotide sequence ID" value="NZ_VCPD01000003.1"/>
</dbReference>
<evidence type="ECO:0000256" key="15">
    <source>
        <dbReference type="ARBA" id="ARBA00048247"/>
    </source>
</evidence>
<sequence>MSTALVILAAGKGTRMNSDLPKVLHPIAHAPMLIHAMRAGVALSPERTVVVAGHGADEVAKAVADEDETAVVAIQQEQLGTAHAVEQAREALDGFSGDVVVLYGDTPFLQPATLERMVEARRAHDLVILGFEAADPARYGRLVMQGETLERIVEFKDASDEERAITFCNSGLMACDADTLFSLIDEVGNHNASKEYYLTDVVEIARQRGLKVTAVACEEAQTLGVNSRPDLAAADAVFQARARAELLDLGVTLMAPETVYLAADTVIGRDAVIEPNVVFGPGVTVESGAVIRSFSHLEGCHVSRGAVVGPYARLRPGTELAEDSRIGNFVEIKNAEIGEGAKVNHLSYIGDASVGAATNIGAGTITCNYDGVMKHRTEIGENVFVGSNTMLVAPVRLGDGAMTATGTVVTRDVEADALAVARARQENKPGYARKLFEMLKAKKARREKRA</sequence>
<feature type="binding site" evidence="18">
    <location>
        <position position="362"/>
    </location>
    <ligand>
        <name>acetyl-CoA</name>
        <dbReference type="ChEBI" id="CHEBI:57288"/>
    </ligand>
</feature>
<name>A0ABY2WYN6_9RHOB</name>
<protein>
    <recommendedName>
        <fullName evidence="18">Bifunctional protein GlmU</fullName>
    </recommendedName>
    <domain>
        <recommendedName>
            <fullName evidence="18">UDP-N-acetylglucosamine pyrophosphorylase</fullName>
            <ecNumber evidence="18">2.7.7.23</ecNumber>
        </recommendedName>
        <alternativeName>
            <fullName evidence="18">N-acetylglucosamine-1-phosphate uridyltransferase</fullName>
        </alternativeName>
    </domain>
    <domain>
        <recommendedName>
            <fullName evidence="18">Glucosamine-1-phosphate N-acetyltransferase</fullName>
            <ecNumber evidence="18">2.3.1.157</ecNumber>
        </recommendedName>
    </domain>
</protein>
<feature type="binding site" evidence="18">
    <location>
        <position position="226"/>
    </location>
    <ligand>
        <name>Mg(2+)</name>
        <dbReference type="ChEBI" id="CHEBI:18420"/>
    </ligand>
</feature>
<dbReference type="EC" id="2.3.1.157" evidence="18"/>
<evidence type="ECO:0000256" key="12">
    <source>
        <dbReference type="ARBA" id="ARBA00023268"/>
    </source>
</evidence>
<feature type="binding site" evidence="18">
    <location>
        <begin position="80"/>
        <end position="81"/>
    </location>
    <ligand>
        <name>UDP-N-acetyl-alpha-D-glucosamine</name>
        <dbReference type="ChEBI" id="CHEBI:57705"/>
    </ligand>
</feature>
<keyword evidence="5 18" id="KW-0808">Transferase</keyword>
<comment type="pathway">
    <text evidence="18">Nucleotide-sugar biosynthesis; UDP-N-acetyl-alpha-D-glucosamine biosynthesis; UDP-N-acetyl-alpha-D-glucosamine from N-acetyl-alpha-D-glucosamine 1-phosphate: step 1/1.</text>
</comment>
<evidence type="ECO:0000256" key="16">
    <source>
        <dbReference type="ARBA" id="ARBA00048493"/>
    </source>
</evidence>
<evidence type="ECO:0000313" key="20">
    <source>
        <dbReference type="EMBL" id="TMV07978.1"/>
    </source>
</evidence>
<comment type="pathway">
    <text evidence="18">Nucleotide-sugar biosynthesis; UDP-N-acetyl-alpha-D-glucosamine biosynthesis; N-acetyl-alpha-D-glucosamine 1-phosphate from alpha-D-glucosamine 6-phosphate (route II): step 2/2.</text>
</comment>
<dbReference type="Proteomes" id="UP001193035">
    <property type="component" value="Unassembled WGS sequence"/>
</dbReference>
<keyword evidence="11 18" id="KW-0573">Peptidoglycan synthesis</keyword>
<feature type="region of interest" description="Linker" evidence="18">
    <location>
        <begin position="229"/>
        <end position="249"/>
    </location>
</feature>
<feature type="binding site" evidence="18">
    <location>
        <position position="387"/>
    </location>
    <ligand>
        <name>acetyl-CoA</name>
        <dbReference type="ChEBI" id="CHEBI:57288"/>
    </ligand>
</feature>
<comment type="function">
    <text evidence="17 18">Catalyzes the last two sequential reactions in the de novo biosynthetic pathway for UDP-N-acetylglucosamine (UDP-GlcNAc). The C-terminal domain catalyzes the transfer of acetyl group from acetyl coenzyme A to glucosamine-1-phosphate (GlcN-1-P) to produce N-acetylglucosamine-1-phosphate (GlcNAc-1-P), which is converted into UDP-GlcNAc by the transfer of uridine 5-monophosphate (from uridine 5-triphosphate), a reaction catalyzed by the N-terminal domain.</text>
</comment>
<evidence type="ECO:0000256" key="3">
    <source>
        <dbReference type="ARBA" id="ARBA00007947"/>
    </source>
</evidence>
<proteinExistence type="inferred from homology"/>
<feature type="region of interest" description="Pyrophosphorylase" evidence="18">
    <location>
        <begin position="1"/>
        <end position="228"/>
    </location>
</feature>
<feature type="binding site" evidence="18">
    <location>
        <position position="154"/>
    </location>
    <ligand>
        <name>UDP-N-acetyl-alpha-D-glucosamine</name>
        <dbReference type="ChEBI" id="CHEBI:57705"/>
    </ligand>
</feature>
<feature type="binding site" evidence="18">
    <location>
        <position position="348"/>
    </location>
    <ligand>
        <name>UDP-N-acetyl-alpha-D-glucosamine</name>
        <dbReference type="ChEBI" id="CHEBI:57705"/>
    </ligand>
</feature>
<keyword evidence="21" id="KW-1185">Reference proteome</keyword>
<feature type="binding site" evidence="18">
    <location>
        <position position="315"/>
    </location>
    <ligand>
        <name>UDP-N-acetyl-alpha-D-glucosamine</name>
        <dbReference type="ChEBI" id="CHEBI:57705"/>
    </ligand>
</feature>
<keyword evidence="13 18" id="KW-0012">Acyltransferase</keyword>
<feature type="binding site" evidence="18">
    <location>
        <position position="22"/>
    </location>
    <ligand>
        <name>UDP-N-acetyl-alpha-D-glucosamine</name>
        <dbReference type="ChEBI" id="CHEBI:57705"/>
    </ligand>
</feature>
<feature type="active site" description="Proton acceptor" evidence="18">
    <location>
        <position position="345"/>
    </location>
</feature>
<comment type="similarity">
    <text evidence="3 18">In the N-terminal section; belongs to the N-acetylglucosamine-1-phosphate uridyltransferase family.</text>
</comment>
<comment type="pathway">
    <text evidence="18">Bacterial outer membrane biogenesis; LPS lipid A biosynthesis.</text>
</comment>
<feature type="region of interest" description="N-acetyltransferase" evidence="18">
    <location>
        <begin position="250"/>
        <end position="450"/>
    </location>
</feature>
<gene>
    <name evidence="18 20" type="primary">glmU</name>
    <name evidence="20" type="ORF">FGK63_11035</name>
</gene>
<accession>A0ABY2WYN6</accession>
<evidence type="ECO:0000256" key="8">
    <source>
        <dbReference type="ARBA" id="ARBA00022737"/>
    </source>
</evidence>
<comment type="catalytic activity">
    <reaction evidence="16 18">
        <text>N-acetyl-alpha-D-glucosamine 1-phosphate + UTP + H(+) = UDP-N-acetyl-alpha-D-glucosamine + diphosphate</text>
        <dbReference type="Rhea" id="RHEA:13509"/>
        <dbReference type="ChEBI" id="CHEBI:15378"/>
        <dbReference type="ChEBI" id="CHEBI:33019"/>
        <dbReference type="ChEBI" id="CHEBI:46398"/>
        <dbReference type="ChEBI" id="CHEBI:57705"/>
        <dbReference type="ChEBI" id="CHEBI:57776"/>
        <dbReference type="EC" id="2.7.7.23"/>
    </reaction>
</comment>
<feature type="binding site" evidence="18">
    <location>
        <position position="75"/>
    </location>
    <ligand>
        <name>UDP-N-acetyl-alpha-D-glucosamine</name>
        <dbReference type="ChEBI" id="CHEBI:57705"/>
    </ligand>
</feature>
<evidence type="ECO:0000256" key="9">
    <source>
        <dbReference type="ARBA" id="ARBA00022842"/>
    </source>
</evidence>
<dbReference type="InterPro" id="IPR050065">
    <property type="entry name" value="GlmU-like"/>
</dbReference>
<evidence type="ECO:0000256" key="10">
    <source>
        <dbReference type="ARBA" id="ARBA00022960"/>
    </source>
</evidence>
<feature type="binding site" evidence="18">
    <location>
        <position position="405"/>
    </location>
    <ligand>
        <name>acetyl-CoA</name>
        <dbReference type="ChEBI" id="CHEBI:57288"/>
    </ligand>
</feature>
<keyword evidence="7 18" id="KW-0479">Metal-binding</keyword>
<evidence type="ECO:0000256" key="14">
    <source>
        <dbReference type="ARBA" id="ARBA00023316"/>
    </source>
</evidence>
<feature type="binding site" evidence="18">
    <location>
        <position position="422"/>
    </location>
    <ligand>
        <name>acetyl-CoA</name>
        <dbReference type="ChEBI" id="CHEBI:57288"/>
    </ligand>
</feature>
<dbReference type="InterPro" id="IPR011004">
    <property type="entry name" value="Trimer_LpxA-like_sf"/>
</dbReference>
<keyword evidence="12 18" id="KW-0511">Multifunctional enzyme</keyword>
<comment type="similarity">
    <text evidence="2 18">In the C-terminal section; belongs to the transferase hexapeptide repeat family.</text>
</comment>
<dbReference type="InterPro" id="IPR038009">
    <property type="entry name" value="GlmU_C_LbH"/>
</dbReference>
<dbReference type="Pfam" id="PF00132">
    <property type="entry name" value="Hexapep"/>
    <property type="match status" value="2"/>
</dbReference>
<keyword evidence="14 18" id="KW-0961">Cell wall biogenesis/degradation</keyword>
<dbReference type="Gene3D" id="3.90.550.10">
    <property type="entry name" value="Spore Coat Polysaccharide Biosynthesis Protein SpsA, Chain A"/>
    <property type="match status" value="1"/>
</dbReference>
<evidence type="ECO:0000256" key="18">
    <source>
        <dbReference type="HAMAP-Rule" id="MF_01631"/>
    </source>
</evidence>
<feature type="binding site" evidence="18">
    <location>
        <position position="359"/>
    </location>
    <ligand>
        <name>UDP-N-acetyl-alpha-D-glucosamine</name>
        <dbReference type="ChEBI" id="CHEBI:57705"/>
    </ligand>
</feature>
<feature type="binding site" evidence="18">
    <location>
        <position position="105"/>
    </location>
    <ligand>
        <name>Mg(2+)</name>
        <dbReference type="ChEBI" id="CHEBI:18420"/>
    </ligand>
</feature>
<comment type="cofactor">
    <cofactor evidence="18">
        <name>Mg(2+)</name>
        <dbReference type="ChEBI" id="CHEBI:18420"/>
    </cofactor>
    <text evidence="18">Binds 1 Mg(2+) ion per subunit.</text>
</comment>
<dbReference type="EC" id="2.7.7.23" evidence="18"/>
<dbReference type="EMBL" id="VCPD01000003">
    <property type="protein sequence ID" value="TMV07978.1"/>
    <property type="molecule type" value="Genomic_DNA"/>
</dbReference>
<evidence type="ECO:0000256" key="17">
    <source>
        <dbReference type="ARBA" id="ARBA00049628"/>
    </source>
</evidence>
<dbReference type="SUPFAM" id="SSF51161">
    <property type="entry name" value="Trimeric LpxA-like enzymes"/>
    <property type="match status" value="1"/>
</dbReference>
<keyword evidence="9 18" id="KW-0460">Magnesium</keyword>
<dbReference type="HAMAP" id="MF_01631">
    <property type="entry name" value="GlmU"/>
    <property type="match status" value="1"/>
</dbReference>
<feature type="binding site" evidence="18">
    <location>
        <begin position="368"/>
        <end position="369"/>
    </location>
    <ligand>
        <name>acetyl-CoA</name>
        <dbReference type="ChEBI" id="CHEBI:57288"/>
    </ligand>
</feature>
<feature type="binding site" evidence="18">
    <location>
        <position position="226"/>
    </location>
    <ligand>
        <name>UDP-N-acetyl-alpha-D-glucosamine</name>
        <dbReference type="ChEBI" id="CHEBI:57705"/>
    </ligand>
</feature>
<evidence type="ECO:0000256" key="7">
    <source>
        <dbReference type="ARBA" id="ARBA00022723"/>
    </source>
</evidence>
<dbReference type="SUPFAM" id="SSF53448">
    <property type="entry name" value="Nucleotide-diphospho-sugar transferases"/>
    <property type="match status" value="1"/>
</dbReference>
<feature type="binding site" evidence="18">
    <location>
        <position position="333"/>
    </location>
    <ligand>
        <name>UDP-N-acetyl-alpha-D-glucosamine</name>
        <dbReference type="ChEBI" id="CHEBI:57705"/>
    </ligand>
</feature>
<evidence type="ECO:0000256" key="11">
    <source>
        <dbReference type="ARBA" id="ARBA00022984"/>
    </source>
</evidence>
<dbReference type="PANTHER" id="PTHR43584:SF3">
    <property type="entry name" value="BIFUNCTIONAL PROTEIN GLMU"/>
    <property type="match status" value="1"/>
</dbReference>
<keyword evidence="8 18" id="KW-0677">Repeat</keyword>
<evidence type="ECO:0000256" key="5">
    <source>
        <dbReference type="ARBA" id="ARBA00022679"/>
    </source>
</evidence>
<evidence type="ECO:0000256" key="6">
    <source>
        <dbReference type="ARBA" id="ARBA00022695"/>
    </source>
</evidence>
<comment type="subunit">
    <text evidence="18">Homotrimer.</text>
</comment>
<dbReference type="InterPro" id="IPR001451">
    <property type="entry name" value="Hexapep"/>
</dbReference>
<dbReference type="InterPro" id="IPR029044">
    <property type="entry name" value="Nucleotide-diphossugar_trans"/>
</dbReference>
<evidence type="ECO:0000256" key="2">
    <source>
        <dbReference type="ARBA" id="ARBA00007707"/>
    </source>
</evidence>
<dbReference type="CDD" id="cd02540">
    <property type="entry name" value="GT2_GlmU_N_bac"/>
    <property type="match status" value="1"/>
</dbReference>
<dbReference type="PANTHER" id="PTHR43584">
    <property type="entry name" value="NUCLEOTIDYL TRANSFERASE"/>
    <property type="match status" value="1"/>
</dbReference>
<feature type="domain" description="MobA-like NTP transferase" evidence="19">
    <location>
        <begin position="6"/>
        <end position="131"/>
    </location>
</feature>
<dbReference type="NCBIfam" id="TIGR01173">
    <property type="entry name" value="glmU"/>
    <property type="match status" value="1"/>
</dbReference>
<comment type="catalytic activity">
    <reaction evidence="15 18">
        <text>alpha-D-glucosamine 1-phosphate + acetyl-CoA = N-acetyl-alpha-D-glucosamine 1-phosphate + CoA + H(+)</text>
        <dbReference type="Rhea" id="RHEA:13725"/>
        <dbReference type="ChEBI" id="CHEBI:15378"/>
        <dbReference type="ChEBI" id="CHEBI:57287"/>
        <dbReference type="ChEBI" id="CHEBI:57288"/>
        <dbReference type="ChEBI" id="CHEBI:57776"/>
        <dbReference type="ChEBI" id="CHEBI:58516"/>
        <dbReference type="EC" id="2.3.1.157"/>
    </reaction>
</comment>
<dbReference type="InterPro" id="IPR005882">
    <property type="entry name" value="Bifunctional_GlmU"/>
</dbReference>
<feature type="binding site" evidence="18">
    <location>
        <begin position="8"/>
        <end position="11"/>
    </location>
    <ligand>
        <name>UDP-N-acetyl-alpha-D-glucosamine</name>
        <dbReference type="ChEBI" id="CHEBI:57705"/>
    </ligand>
</feature>
<dbReference type="NCBIfam" id="NF010933">
    <property type="entry name" value="PRK14353.1"/>
    <property type="match status" value="1"/>
</dbReference>
<evidence type="ECO:0000256" key="4">
    <source>
        <dbReference type="ARBA" id="ARBA00022490"/>
    </source>
</evidence>
<dbReference type="GO" id="GO:0003977">
    <property type="term" value="F:UDP-N-acetylglucosamine diphosphorylase activity"/>
    <property type="evidence" value="ECO:0007669"/>
    <property type="project" value="UniProtKB-EC"/>
</dbReference>
<keyword evidence="10 18" id="KW-0133">Cell shape</keyword>
<keyword evidence="6 18" id="KW-0548">Nucleotidyltransferase</keyword>
<comment type="subcellular location">
    <subcellularLocation>
        <location evidence="1 18">Cytoplasm</location>
    </subcellularLocation>
</comment>
<evidence type="ECO:0000256" key="1">
    <source>
        <dbReference type="ARBA" id="ARBA00004496"/>
    </source>
</evidence>